<accession>A0A846QNL2</accession>
<keyword evidence="3" id="KW-1185">Reference proteome</keyword>
<dbReference type="EMBL" id="JAATJJ010000001">
    <property type="protein sequence ID" value="NJB70646.1"/>
    <property type="molecule type" value="Genomic_DNA"/>
</dbReference>
<dbReference type="InterPro" id="IPR026341">
    <property type="entry name" value="T9SS_type_B"/>
</dbReference>
<reference evidence="2 3" key="1">
    <citation type="submission" date="2020-03" db="EMBL/GenBank/DDBJ databases">
        <title>Genomic Encyclopedia of Type Strains, Phase IV (KMG-IV): sequencing the most valuable type-strain genomes for metagenomic binning, comparative biology and taxonomic classification.</title>
        <authorList>
            <person name="Goeker M."/>
        </authorList>
    </citation>
    <scope>NUCLEOTIDE SEQUENCE [LARGE SCALE GENOMIC DNA]</scope>
    <source>
        <strain evidence="2 3">DSM 29762</strain>
    </source>
</reference>
<gene>
    <name evidence="2" type="ORF">GGR42_001108</name>
</gene>
<protein>
    <submittedName>
        <fullName evidence="2">Gliding motility-associated-like protein</fullName>
    </submittedName>
</protein>
<feature type="region of interest" description="Disordered" evidence="1">
    <location>
        <begin position="1"/>
        <end position="122"/>
    </location>
</feature>
<comment type="caution">
    <text evidence="2">The sequence shown here is derived from an EMBL/GenBank/DDBJ whole genome shotgun (WGS) entry which is preliminary data.</text>
</comment>
<name>A0A846QNL2_9FLAO</name>
<feature type="compositionally biased region" description="Acidic residues" evidence="1">
    <location>
        <begin position="1"/>
        <end position="23"/>
    </location>
</feature>
<dbReference type="NCBIfam" id="TIGR04131">
    <property type="entry name" value="Bac_Flav_CTERM"/>
    <property type="match status" value="1"/>
</dbReference>
<feature type="compositionally biased region" description="Acidic residues" evidence="1">
    <location>
        <begin position="34"/>
        <end position="72"/>
    </location>
</feature>
<dbReference type="AlphaFoldDB" id="A0A846QNL2"/>
<feature type="compositionally biased region" description="Acidic residues" evidence="1">
    <location>
        <begin position="79"/>
        <end position="122"/>
    </location>
</feature>
<dbReference type="Proteomes" id="UP000590442">
    <property type="component" value="Unassembled WGS sequence"/>
</dbReference>
<evidence type="ECO:0000313" key="2">
    <source>
        <dbReference type="EMBL" id="NJB70646.1"/>
    </source>
</evidence>
<proteinExistence type="predicted"/>
<dbReference type="Pfam" id="PF13585">
    <property type="entry name" value="CHU_C"/>
    <property type="match status" value="1"/>
</dbReference>
<organism evidence="2 3">
    <name type="scientific">Saonia flava</name>
    <dbReference type="NCBI Taxonomy" id="523696"/>
    <lineage>
        <taxon>Bacteria</taxon>
        <taxon>Pseudomonadati</taxon>
        <taxon>Bacteroidota</taxon>
        <taxon>Flavobacteriia</taxon>
        <taxon>Flavobacteriales</taxon>
        <taxon>Flavobacteriaceae</taxon>
        <taxon>Saonia</taxon>
    </lineage>
</organism>
<sequence>MDDDSDNDLVFDNNEGNDFDFDGVPDWAYTGTDTDGDGLDDGYEGSDVDDGFDVNDEIDDPANDLPDTDGTEDVNYRDLDDDGDGLDTPDEDVDNDGDPTNDDSDGDGTPDYLDPTDDTPPEETETVLVNQMVTPNGDGKNDFLFIKGVENAKNNSMKIFNRWGAAVYEGVNYNNINNVFNGKSKVRRTISAQEVLPSGVYFYIFEYQTPKGRVVDSNYLYISE</sequence>
<evidence type="ECO:0000256" key="1">
    <source>
        <dbReference type="SAM" id="MobiDB-lite"/>
    </source>
</evidence>
<evidence type="ECO:0000313" key="3">
    <source>
        <dbReference type="Proteomes" id="UP000590442"/>
    </source>
</evidence>